<dbReference type="InterPro" id="IPR036390">
    <property type="entry name" value="WH_DNA-bd_sf"/>
</dbReference>
<dbReference type="InterPro" id="IPR036388">
    <property type="entry name" value="WH-like_DNA-bd_sf"/>
</dbReference>
<dbReference type="PANTHER" id="PTHR42756:SF1">
    <property type="entry name" value="TRANSCRIPTIONAL REPRESSOR OF EMRAB OPERON"/>
    <property type="match status" value="1"/>
</dbReference>
<dbReference type="PROSITE" id="PS50995">
    <property type="entry name" value="HTH_MARR_2"/>
    <property type="match status" value="1"/>
</dbReference>
<dbReference type="Gene3D" id="1.10.10.10">
    <property type="entry name" value="Winged helix-like DNA-binding domain superfamily/Winged helix DNA-binding domain"/>
    <property type="match status" value="1"/>
</dbReference>
<dbReference type="InterPro" id="IPR000835">
    <property type="entry name" value="HTH_MarR-typ"/>
</dbReference>
<dbReference type="GO" id="GO:0003677">
    <property type="term" value="F:DNA binding"/>
    <property type="evidence" value="ECO:0007669"/>
    <property type="project" value="UniProtKB-KW"/>
</dbReference>
<accession>A0A2K9MI22</accession>
<dbReference type="PANTHER" id="PTHR42756">
    <property type="entry name" value="TRANSCRIPTIONAL REGULATOR, MARR"/>
    <property type="match status" value="1"/>
</dbReference>
<protein>
    <recommendedName>
        <fullName evidence="4">HTH marR-type domain-containing protein</fullName>
    </recommendedName>
</protein>
<name>A0A2K9MI22_9RHOB</name>
<dbReference type="SUPFAM" id="SSF46785">
    <property type="entry name" value="Winged helix' DNA-binding domain"/>
    <property type="match status" value="1"/>
</dbReference>
<proteinExistence type="predicted"/>
<dbReference type="EMBL" id="CP025583">
    <property type="protein sequence ID" value="AUM75270.1"/>
    <property type="molecule type" value="Genomic_DNA"/>
</dbReference>
<evidence type="ECO:0000259" key="4">
    <source>
        <dbReference type="PROSITE" id="PS50995"/>
    </source>
</evidence>
<sequence length="162" mass="17890">MTAGTGADQCCDDGQARDSALESMPSFLLNHIVHQYHQILQARLKSLGVSTLKMRIIMSLKLHGSLSVNELCGFAIAEQPTMSRALDSLEAQGLIYRAQSEQDSRLRLAALTEAGEQVFDRIQPEILQVNAQMTRGLSQAQQQALMDNLGEVLARLRDMPRP</sequence>
<evidence type="ECO:0000256" key="3">
    <source>
        <dbReference type="ARBA" id="ARBA00023163"/>
    </source>
</evidence>
<evidence type="ECO:0000256" key="2">
    <source>
        <dbReference type="ARBA" id="ARBA00023125"/>
    </source>
</evidence>
<dbReference type="KEGG" id="paru:CYR75_14030"/>
<dbReference type="GO" id="GO:0003700">
    <property type="term" value="F:DNA-binding transcription factor activity"/>
    <property type="evidence" value="ECO:0007669"/>
    <property type="project" value="InterPro"/>
</dbReference>
<keyword evidence="6" id="KW-1185">Reference proteome</keyword>
<keyword evidence="2" id="KW-0238">DNA-binding</keyword>
<keyword evidence="1" id="KW-0805">Transcription regulation</keyword>
<gene>
    <name evidence="5" type="ORF">CYR75_14030</name>
</gene>
<dbReference type="AlphaFoldDB" id="A0A2K9MI22"/>
<dbReference type="Proteomes" id="UP000234882">
    <property type="component" value="Chromosome"/>
</dbReference>
<dbReference type="Pfam" id="PF01047">
    <property type="entry name" value="MarR"/>
    <property type="match status" value="1"/>
</dbReference>
<feature type="domain" description="HTH marR-type" evidence="4">
    <location>
        <begin position="22"/>
        <end position="154"/>
    </location>
</feature>
<dbReference type="SMART" id="SM00347">
    <property type="entry name" value="HTH_MARR"/>
    <property type="match status" value="1"/>
</dbReference>
<keyword evidence="3" id="KW-0804">Transcription</keyword>
<organism evidence="5 6">
    <name type="scientific">Paracoccus jeotgali</name>
    <dbReference type="NCBI Taxonomy" id="2065379"/>
    <lineage>
        <taxon>Bacteria</taxon>
        <taxon>Pseudomonadati</taxon>
        <taxon>Pseudomonadota</taxon>
        <taxon>Alphaproteobacteria</taxon>
        <taxon>Rhodobacterales</taxon>
        <taxon>Paracoccaceae</taxon>
        <taxon>Paracoccus</taxon>
    </lineage>
</organism>
<evidence type="ECO:0000256" key="1">
    <source>
        <dbReference type="ARBA" id="ARBA00023015"/>
    </source>
</evidence>
<evidence type="ECO:0000313" key="6">
    <source>
        <dbReference type="Proteomes" id="UP000234882"/>
    </source>
</evidence>
<reference evidence="6" key="1">
    <citation type="submission" date="2017-12" db="EMBL/GenBank/DDBJ databases">
        <title>Genomic analysis of Paracoccus sp. CBA4604.</title>
        <authorList>
            <person name="Roh S.W."/>
            <person name="Kim J.Y."/>
            <person name="Kim J.S."/>
        </authorList>
    </citation>
    <scope>NUCLEOTIDE SEQUENCE [LARGE SCALE GENOMIC DNA]</scope>
    <source>
        <strain evidence="6">CBA4604</strain>
    </source>
</reference>
<evidence type="ECO:0000313" key="5">
    <source>
        <dbReference type="EMBL" id="AUM75270.1"/>
    </source>
</evidence>